<sequence length="97" mass="10657">MRTSPVFVIFCLAVGIAPSFALPLEVRSPDPVLHTRGLLYSSLKKDQTESPSPKKGQTATVGRDDSGQLPLSKKQEKKYHGSGIRDTNVRFAEIGFR</sequence>
<proteinExistence type="predicted"/>
<comment type="caution">
    <text evidence="1">The sequence shown here is derived from an EMBL/GenBank/DDBJ whole genome shotgun (WGS) entry which is preliminary data.</text>
</comment>
<gene>
    <name evidence="1" type="ORF">F5148DRAFT_1162029</name>
</gene>
<protein>
    <submittedName>
        <fullName evidence="1">Uncharacterized protein</fullName>
    </submittedName>
</protein>
<organism evidence="1 2">
    <name type="scientific">Russula earlei</name>
    <dbReference type="NCBI Taxonomy" id="71964"/>
    <lineage>
        <taxon>Eukaryota</taxon>
        <taxon>Fungi</taxon>
        <taxon>Dikarya</taxon>
        <taxon>Basidiomycota</taxon>
        <taxon>Agaricomycotina</taxon>
        <taxon>Agaricomycetes</taxon>
        <taxon>Russulales</taxon>
        <taxon>Russulaceae</taxon>
        <taxon>Russula</taxon>
    </lineage>
</organism>
<name>A0ACC0ULX9_9AGAM</name>
<reference evidence="1" key="1">
    <citation type="submission" date="2021-03" db="EMBL/GenBank/DDBJ databases">
        <title>Evolutionary priming and transition to the ectomycorrhizal habit in an iconic lineage of mushroom-forming fungi: is preadaptation a requirement?</title>
        <authorList>
            <consortium name="DOE Joint Genome Institute"/>
            <person name="Looney B.P."/>
            <person name="Miyauchi S."/>
            <person name="Morin E."/>
            <person name="Drula E."/>
            <person name="Courty P.E."/>
            <person name="Chicoki N."/>
            <person name="Fauchery L."/>
            <person name="Kohler A."/>
            <person name="Kuo A."/>
            <person name="LaButti K."/>
            <person name="Pangilinan J."/>
            <person name="Lipzen A."/>
            <person name="Riley R."/>
            <person name="Andreopoulos W."/>
            <person name="He G."/>
            <person name="Johnson J."/>
            <person name="Barry K.W."/>
            <person name="Grigoriev I.V."/>
            <person name="Nagy L."/>
            <person name="Hibbett D."/>
            <person name="Henrissat B."/>
            <person name="Matheny P.B."/>
            <person name="Labbe J."/>
            <person name="Martin A.F."/>
        </authorList>
    </citation>
    <scope>NUCLEOTIDE SEQUENCE</scope>
    <source>
        <strain evidence="1">BPL698</strain>
    </source>
</reference>
<keyword evidence="2" id="KW-1185">Reference proteome</keyword>
<accession>A0ACC0ULX9</accession>
<evidence type="ECO:0000313" key="2">
    <source>
        <dbReference type="Proteomes" id="UP001207468"/>
    </source>
</evidence>
<dbReference type="Proteomes" id="UP001207468">
    <property type="component" value="Unassembled WGS sequence"/>
</dbReference>
<evidence type="ECO:0000313" key="1">
    <source>
        <dbReference type="EMBL" id="KAI9512681.1"/>
    </source>
</evidence>
<dbReference type="EMBL" id="JAGFNK010000007">
    <property type="protein sequence ID" value="KAI9512681.1"/>
    <property type="molecule type" value="Genomic_DNA"/>
</dbReference>